<dbReference type="EMBL" id="JAIZPD010000014">
    <property type="protein sequence ID" value="KAH0959012.1"/>
    <property type="molecule type" value="Genomic_DNA"/>
</dbReference>
<dbReference type="RefSeq" id="XP_044716525.1">
    <property type="nucleotide sequence ID" value="XM_044868528.1"/>
</dbReference>
<evidence type="ECO:0000313" key="2">
    <source>
        <dbReference type="EMBL" id="KAH0959012.1"/>
    </source>
</evidence>
<sequence length="296" mass="34026">MVRQCRRQQNDGRKAKRTRSKSSRINAPGKTTGTSRCADGLFDGDVNIPDGLPPCHGPMLHPSALANASITWKDMLDDHLEPYSGYSEITAHVLKVEIGSQHYALKFMPYEIWYDYHQFYTAGIRCTEEELEWHVMPFYSECRAYGRIKQAQDRRLLPYQVAVPCHCYIRLEEKDIRKLEDEWNLDFSVEQGNALKAPIRPICAIVKDLASARSGVNAKACCANYDIYHLYIRSGYFRDIKEDNYRDGKLVDFGVAWTEPHIILNHYGERMQDAVEERVGDLTMFDDMASTIVNLS</sequence>
<name>A0A9P8MPF6_9HYPO</name>
<dbReference type="Pfam" id="PF13095">
    <property type="entry name" value="FTA2"/>
    <property type="match status" value="1"/>
</dbReference>
<dbReference type="AlphaFoldDB" id="A0A9P8MPF6"/>
<protein>
    <submittedName>
        <fullName evidence="2">Kinetochore sim4 complex subunit FTA2 domain-containing protein</fullName>
    </submittedName>
</protein>
<reference evidence="2" key="1">
    <citation type="submission" date="2021-09" db="EMBL/GenBank/DDBJ databases">
        <title>A high-quality genome of the endoparasitic fungus Hirsutella rhossiliensis with a comparison of Hirsutella genomes reveals transposable elements contributing to genome size variation.</title>
        <authorList>
            <person name="Lin R."/>
            <person name="Jiao Y."/>
            <person name="Sun X."/>
            <person name="Ling J."/>
            <person name="Xie B."/>
            <person name="Cheng X."/>
        </authorList>
    </citation>
    <scope>NUCLEOTIDE SEQUENCE</scope>
    <source>
        <strain evidence="2">HR02</strain>
    </source>
</reference>
<evidence type="ECO:0000256" key="1">
    <source>
        <dbReference type="SAM" id="MobiDB-lite"/>
    </source>
</evidence>
<keyword evidence="3" id="KW-1185">Reference proteome</keyword>
<evidence type="ECO:0000313" key="3">
    <source>
        <dbReference type="Proteomes" id="UP000824596"/>
    </source>
</evidence>
<dbReference type="InterPro" id="IPR025213">
    <property type="entry name" value="Sim4_Fta2"/>
</dbReference>
<dbReference type="OrthoDB" id="3432781at2759"/>
<dbReference type="Proteomes" id="UP000824596">
    <property type="component" value="Unassembled WGS sequence"/>
</dbReference>
<organism evidence="2 3">
    <name type="scientific">Hirsutella rhossiliensis</name>
    <dbReference type="NCBI Taxonomy" id="111463"/>
    <lineage>
        <taxon>Eukaryota</taxon>
        <taxon>Fungi</taxon>
        <taxon>Dikarya</taxon>
        <taxon>Ascomycota</taxon>
        <taxon>Pezizomycotina</taxon>
        <taxon>Sordariomycetes</taxon>
        <taxon>Hypocreomycetidae</taxon>
        <taxon>Hypocreales</taxon>
        <taxon>Ophiocordycipitaceae</taxon>
        <taxon>Hirsutella</taxon>
    </lineage>
</organism>
<accession>A0A9P8MPF6</accession>
<comment type="caution">
    <text evidence="2">The sequence shown here is derived from an EMBL/GenBank/DDBJ whole genome shotgun (WGS) entry which is preliminary data.</text>
</comment>
<feature type="region of interest" description="Disordered" evidence="1">
    <location>
        <begin position="1"/>
        <end position="33"/>
    </location>
</feature>
<dbReference type="GeneID" id="68359186"/>
<gene>
    <name evidence="2" type="ORF">HRG_10057</name>
</gene>
<proteinExistence type="predicted"/>